<sequence>MENDSAAEVLDTQAGRIVVGYDGSAPGRVALDWAAGEARRAHRPLTVLHVSDPLAGAFGLPPARFAPGADVARAPGSQAGTAETGARRARERAPGVDVAALAATARVATTLVRASRSADLLVLGTHGHVDPASGVLGSVAYAVAVHALCPVVVARGDAGRVPGPTRPVVVGVDGSSASGVALAAAAEAAERAGAELIVVTAYPARRTQPWTDGGRPGESAGDGEFADLSKQAADAVAAHAAVAATANRPDLKVTPVVVEGAPGQVLVDVAQPAALLVLGSRGWGGVLGMLGSATHWAVHRASCPVMVVPRPSGRPASEISGFPGQLDR</sequence>
<accession>A0ABW8ALY6</accession>
<dbReference type="PANTHER" id="PTHR46268:SF6">
    <property type="entry name" value="UNIVERSAL STRESS PROTEIN UP12"/>
    <property type="match status" value="1"/>
</dbReference>
<feature type="domain" description="UspA" evidence="2">
    <location>
        <begin position="166"/>
        <end position="309"/>
    </location>
</feature>
<comment type="caution">
    <text evidence="3">The sequence shown here is derived from an EMBL/GenBank/DDBJ whole genome shotgun (WGS) entry which is preliminary data.</text>
</comment>
<proteinExistence type="inferred from homology"/>
<keyword evidence="4" id="KW-1185">Reference proteome</keyword>
<dbReference type="EMBL" id="JBITLV010000003">
    <property type="protein sequence ID" value="MFI7587381.1"/>
    <property type="molecule type" value="Genomic_DNA"/>
</dbReference>
<comment type="similarity">
    <text evidence="1">Belongs to the universal stress protein A family.</text>
</comment>
<dbReference type="Gene3D" id="3.40.50.620">
    <property type="entry name" value="HUPs"/>
    <property type="match status" value="2"/>
</dbReference>
<evidence type="ECO:0000256" key="1">
    <source>
        <dbReference type="ARBA" id="ARBA00008791"/>
    </source>
</evidence>
<dbReference type="CDD" id="cd00293">
    <property type="entry name" value="USP-like"/>
    <property type="match status" value="1"/>
</dbReference>
<organism evidence="3 4">
    <name type="scientific">Spongisporangium articulatum</name>
    <dbReference type="NCBI Taxonomy" id="3362603"/>
    <lineage>
        <taxon>Bacteria</taxon>
        <taxon>Bacillati</taxon>
        <taxon>Actinomycetota</taxon>
        <taxon>Actinomycetes</taxon>
        <taxon>Kineosporiales</taxon>
        <taxon>Kineosporiaceae</taxon>
        <taxon>Spongisporangium</taxon>
    </lineage>
</organism>
<dbReference type="SUPFAM" id="SSF52402">
    <property type="entry name" value="Adenine nucleotide alpha hydrolases-like"/>
    <property type="match status" value="2"/>
</dbReference>
<dbReference type="InterPro" id="IPR014729">
    <property type="entry name" value="Rossmann-like_a/b/a_fold"/>
</dbReference>
<dbReference type="Proteomes" id="UP001612915">
    <property type="component" value="Unassembled WGS sequence"/>
</dbReference>
<dbReference type="Pfam" id="PF00582">
    <property type="entry name" value="Usp"/>
    <property type="match status" value="2"/>
</dbReference>
<evidence type="ECO:0000259" key="2">
    <source>
        <dbReference type="Pfam" id="PF00582"/>
    </source>
</evidence>
<dbReference type="InterPro" id="IPR006015">
    <property type="entry name" value="Universal_stress_UspA"/>
</dbReference>
<dbReference type="PANTHER" id="PTHR46268">
    <property type="entry name" value="STRESS RESPONSE PROTEIN NHAX"/>
    <property type="match status" value="1"/>
</dbReference>
<evidence type="ECO:0000313" key="3">
    <source>
        <dbReference type="EMBL" id="MFI7587381.1"/>
    </source>
</evidence>
<dbReference type="PRINTS" id="PR01438">
    <property type="entry name" value="UNVRSLSTRESS"/>
</dbReference>
<protein>
    <submittedName>
        <fullName evidence="3">Universal stress protein</fullName>
    </submittedName>
</protein>
<evidence type="ECO:0000313" key="4">
    <source>
        <dbReference type="Proteomes" id="UP001612915"/>
    </source>
</evidence>
<dbReference type="RefSeq" id="WP_398278966.1">
    <property type="nucleotide sequence ID" value="NZ_JBITLV010000003.1"/>
</dbReference>
<reference evidence="3 4" key="1">
    <citation type="submission" date="2024-10" db="EMBL/GenBank/DDBJ databases">
        <title>The Natural Products Discovery Center: Release of the First 8490 Sequenced Strains for Exploring Actinobacteria Biosynthetic Diversity.</title>
        <authorList>
            <person name="Kalkreuter E."/>
            <person name="Kautsar S.A."/>
            <person name="Yang D."/>
            <person name="Bader C.D."/>
            <person name="Teijaro C.N."/>
            <person name="Fluegel L."/>
            <person name="Davis C.M."/>
            <person name="Simpson J.R."/>
            <person name="Lauterbach L."/>
            <person name="Steele A.D."/>
            <person name="Gui C."/>
            <person name="Meng S."/>
            <person name="Li G."/>
            <person name="Viehrig K."/>
            <person name="Ye F."/>
            <person name="Su P."/>
            <person name="Kiefer A.F."/>
            <person name="Nichols A."/>
            <person name="Cepeda A.J."/>
            <person name="Yan W."/>
            <person name="Fan B."/>
            <person name="Jiang Y."/>
            <person name="Adhikari A."/>
            <person name="Zheng C.-J."/>
            <person name="Schuster L."/>
            <person name="Cowan T.M."/>
            <person name="Smanski M.J."/>
            <person name="Chevrette M.G."/>
            <person name="De Carvalho L.P.S."/>
            <person name="Shen B."/>
        </authorList>
    </citation>
    <scope>NUCLEOTIDE SEQUENCE [LARGE SCALE GENOMIC DNA]</scope>
    <source>
        <strain evidence="3 4">NPDC049639</strain>
    </source>
</reference>
<name>A0ABW8ALY6_9ACTN</name>
<gene>
    <name evidence="3" type="ORF">ACIB24_09935</name>
</gene>
<feature type="domain" description="UspA" evidence="2">
    <location>
        <begin position="16"/>
        <end position="155"/>
    </location>
</feature>
<dbReference type="InterPro" id="IPR006016">
    <property type="entry name" value="UspA"/>
</dbReference>